<sequence length="166" mass="18456">MVGRTVSIDSSHTESSSDSSLANAVAEYNSIGGGGTSSTGQNSTGAGGIGTSRKHRYELRASCPESLLLQHNHVLSRLRGHKMHPPRSSDGRSSVQYQLSCDKKPNRHSSMSVDSNDSVLEDSRRFFQENYHCSFCPNEEPTFEKLISHIEAAHPWYDLRVHRKIR</sequence>
<feature type="region of interest" description="Disordered" evidence="1">
    <location>
        <begin position="76"/>
        <end position="116"/>
    </location>
</feature>
<accession>A0A9W8HVN3</accession>
<feature type="compositionally biased region" description="Basic residues" evidence="1">
    <location>
        <begin position="76"/>
        <end position="85"/>
    </location>
</feature>
<organism evidence="2 3">
    <name type="scientific">Coemansia guatemalensis</name>
    <dbReference type="NCBI Taxonomy" id="2761395"/>
    <lineage>
        <taxon>Eukaryota</taxon>
        <taxon>Fungi</taxon>
        <taxon>Fungi incertae sedis</taxon>
        <taxon>Zoopagomycota</taxon>
        <taxon>Kickxellomycotina</taxon>
        <taxon>Kickxellomycetes</taxon>
        <taxon>Kickxellales</taxon>
        <taxon>Kickxellaceae</taxon>
        <taxon>Coemansia</taxon>
    </lineage>
</organism>
<dbReference type="EMBL" id="JANBUO010002925">
    <property type="protein sequence ID" value="KAJ2793368.1"/>
    <property type="molecule type" value="Genomic_DNA"/>
</dbReference>
<proteinExistence type="predicted"/>
<feature type="region of interest" description="Disordered" evidence="1">
    <location>
        <begin position="1"/>
        <end position="51"/>
    </location>
</feature>
<comment type="caution">
    <text evidence="2">The sequence shown here is derived from an EMBL/GenBank/DDBJ whole genome shotgun (WGS) entry which is preliminary data.</text>
</comment>
<evidence type="ECO:0000313" key="3">
    <source>
        <dbReference type="Proteomes" id="UP001140094"/>
    </source>
</evidence>
<gene>
    <name evidence="2" type="ORF">H4R20_006557</name>
</gene>
<feature type="compositionally biased region" description="Low complexity" evidence="1">
    <location>
        <begin position="7"/>
        <end position="20"/>
    </location>
</feature>
<reference evidence="2" key="1">
    <citation type="submission" date="2022-07" db="EMBL/GenBank/DDBJ databases">
        <title>Phylogenomic reconstructions and comparative analyses of Kickxellomycotina fungi.</title>
        <authorList>
            <person name="Reynolds N.K."/>
            <person name="Stajich J.E."/>
            <person name="Barry K."/>
            <person name="Grigoriev I.V."/>
            <person name="Crous P."/>
            <person name="Smith M.E."/>
        </authorList>
    </citation>
    <scope>NUCLEOTIDE SEQUENCE</scope>
    <source>
        <strain evidence="2">NRRL 1565</strain>
    </source>
</reference>
<dbReference type="Proteomes" id="UP001140094">
    <property type="component" value="Unassembled WGS sequence"/>
</dbReference>
<evidence type="ECO:0000313" key="2">
    <source>
        <dbReference type="EMBL" id="KAJ2793368.1"/>
    </source>
</evidence>
<name>A0A9W8HVN3_9FUNG</name>
<dbReference type="OrthoDB" id="5513915at2759"/>
<keyword evidence="3" id="KW-1185">Reference proteome</keyword>
<protein>
    <submittedName>
        <fullName evidence="2">Uncharacterized protein</fullName>
    </submittedName>
</protein>
<dbReference type="AlphaFoldDB" id="A0A9W8HVN3"/>
<evidence type="ECO:0000256" key="1">
    <source>
        <dbReference type="SAM" id="MobiDB-lite"/>
    </source>
</evidence>